<dbReference type="AlphaFoldDB" id="A0A917ZEC9"/>
<proteinExistence type="predicted"/>
<sequence length="166" mass="17906">MGQIVEDGLARLRQAIALYREGKTLDDVTAVRLAFDLQIIRIRDEAWLTLETDPATAAALTAMLVDLARHVDDPFLAPVGSLLAVSAWLNGEVGLARRAVATALAVAPSYSMAHLVGHALNHHLPAPRLSAQLPTIEEIDAAMGTPHAGWLRPLQWLLAVYLESHG</sequence>
<dbReference type="EMBL" id="BMNH01000036">
    <property type="protein sequence ID" value="GGO81263.1"/>
    <property type="molecule type" value="Genomic_DNA"/>
</dbReference>
<comment type="caution">
    <text evidence="1">The sequence shown here is derived from an EMBL/GenBank/DDBJ whole genome shotgun (WGS) entry which is preliminary data.</text>
</comment>
<dbReference type="Proteomes" id="UP000646523">
    <property type="component" value="Unassembled WGS sequence"/>
</dbReference>
<reference evidence="1" key="1">
    <citation type="journal article" date="2014" name="Int. J. Syst. Evol. Microbiol.">
        <title>Complete genome sequence of Corynebacterium casei LMG S-19264T (=DSM 44701T), isolated from a smear-ripened cheese.</title>
        <authorList>
            <consortium name="US DOE Joint Genome Institute (JGI-PGF)"/>
            <person name="Walter F."/>
            <person name="Albersmeier A."/>
            <person name="Kalinowski J."/>
            <person name="Ruckert C."/>
        </authorList>
    </citation>
    <scope>NUCLEOTIDE SEQUENCE</scope>
    <source>
        <strain evidence="1">CGMCC 4.7368</strain>
    </source>
</reference>
<reference evidence="1" key="2">
    <citation type="submission" date="2020-09" db="EMBL/GenBank/DDBJ databases">
        <authorList>
            <person name="Sun Q."/>
            <person name="Zhou Y."/>
        </authorList>
    </citation>
    <scope>NUCLEOTIDE SEQUENCE</scope>
    <source>
        <strain evidence="1">CGMCC 4.7368</strain>
    </source>
</reference>
<evidence type="ECO:0008006" key="3">
    <source>
        <dbReference type="Google" id="ProtNLM"/>
    </source>
</evidence>
<protein>
    <recommendedName>
        <fullName evidence="3">DUF4192 family protein</fullName>
    </recommendedName>
</protein>
<dbReference type="Pfam" id="PF13830">
    <property type="entry name" value="DUF4192"/>
    <property type="match status" value="1"/>
</dbReference>
<keyword evidence="2" id="KW-1185">Reference proteome</keyword>
<accession>A0A917ZEC9</accession>
<dbReference type="InterPro" id="IPR025447">
    <property type="entry name" value="DUF4192"/>
</dbReference>
<gene>
    <name evidence="1" type="ORF">GCM10012289_69830</name>
</gene>
<evidence type="ECO:0000313" key="2">
    <source>
        <dbReference type="Proteomes" id="UP000646523"/>
    </source>
</evidence>
<organism evidence="1 2">
    <name type="scientific">Nonomuraea cavernae</name>
    <dbReference type="NCBI Taxonomy" id="2045107"/>
    <lineage>
        <taxon>Bacteria</taxon>
        <taxon>Bacillati</taxon>
        <taxon>Actinomycetota</taxon>
        <taxon>Actinomycetes</taxon>
        <taxon>Streptosporangiales</taxon>
        <taxon>Streptosporangiaceae</taxon>
        <taxon>Nonomuraea</taxon>
    </lineage>
</organism>
<name>A0A917ZEC9_9ACTN</name>
<evidence type="ECO:0000313" key="1">
    <source>
        <dbReference type="EMBL" id="GGO81263.1"/>
    </source>
</evidence>